<dbReference type="InterPro" id="IPR008839">
    <property type="entry name" value="MDM33_fungi"/>
</dbReference>
<comment type="caution">
    <text evidence="12">The sequence shown here is derived from an EMBL/GenBank/DDBJ whole genome shotgun (WGS) entry which is preliminary data.</text>
</comment>
<keyword evidence="5" id="KW-0809">Transit peptide</keyword>
<evidence type="ECO:0000256" key="7">
    <source>
        <dbReference type="ARBA" id="ARBA00023054"/>
    </source>
</evidence>
<evidence type="ECO:0000256" key="2">
    <source>
        <dbReference type="ARBA" id="ARBA00007472"/>
    </source>
</evidence>
<sequence>MWPSFRAWFAAVAYERKKIGVDIKRFFADADLTGVYKEVEKLKQQEAHIHGEFLQARSALKKATEAYKEASSHGAATHGELNSLLARRLEWSPADVQRFAELNQKESFQQVEGCKLKERLEACLNAVDTNQALWLRAVEQHRKLELTYIENSRQLGTYASLGLISLNTLIFAASVFVIEPYRNRIRLEAIQDAIQKQSDLILSKLEGKGQISSTAGRSSSRPSCPAGEEAQAVPSLLEVMAEVRSALGATQQRLQSIEAQCAEQWTDVVRRLETHRDPQICGTSPPSDVGQAAEFTVEKSAQRFRAACLGGLMAGALVACITLLRRDP</sequence>
<keyword evidence="9 11" id="KW-0472">Membrane</keyword>
<feature type="transmembrane region" description="Helical" evidence="11">
    <location>
        <begin position="304"/>
        <end position="324"/>
    </location>
</feature>
<dbReference type="Proteomes" id="UP001190700">
    <property type="component" value="Unassembled WGS sequence"/>
</dbReference>
<evidence type="ECO:0000256" key="9">
    <source>
        <dbReference type="ARBA" id="ARBA00023136"/>
    </source>
</evidence>
<evidence type="ECO:0000256" key="6">
    <source>
        <dbReference type="ARBA" id="ARBA00022989"/>
    </source>
</evidence>
<evidence type="ECO:0000256" key="5">
    <source>
        <dbReference type="ARBA" id="ARBA00022946"/>
    </source>
</evidence>
<protein>
    <recommendedName>
        <fullName evidence="14">Sensitive to high expression protein 9, mitochondrial</fullName>
    </recommendedName>
</protein>
<evidence type="ECO:0000256" key="8">
    <source>
        <dbReference type="ARBA" id="ARBA00023128"/>
    </source>
</evidence>
<keyword evidence="8" id="KW-0496">Mitochondrion</keyword>
<evidence type="ECO:0000256" key="10">
    <source>
        <dbReference type="ARBA" id="ARBA00024807"/>
    </source>
</evidence>
<keyword evidence="6 11" id="KW-1133">Transmembrane helix</keyword>
<organism evidence="12 13">
    <name type="scientific">Cymbomonas tetramitiformis</name>
    <dbReference type="NCBI Taxonomy" id="36881"/>
    <lineage>
        <taxon>Eukaryota</taxon>
        <taxon>Viridiplantae</taxon>
        <taxon>Chlorophyta</taxon>
        <taxon>Pyramimonadophyceae</taxon>
        <taxon>Pyramimonadales</taxon>
        <taxon>Pyramimonadaceae</taxon>
        <taxon>Cymbomonas</taxon>
    </lineage>
</organism>
<gene>
    <name evidence="12" type="ORF">CYMTET_25656</name>
</gene>
<proteinExistence type="inferred from homology"/>
<reference evidence="12 13" key="1">
    <citation type="journal article" date="2015" name="Genome Biol. Evol.">
        <title>Comparative Genomics of a Bacterivorous Green Alga Reveals Evolutionary Causalities and Consequences of Phago-Mixotrophic Mode of Nutrition.</title>
        <authorList>
            <person name="Burns J.A."/>
            <person name="Paasch A."/>
            <person name="Narechania A."/>
            <person name="Kim E."/>
        </authorList>
    </citation>
    <scope>NUCLEOTIDE SEQUENCE [LARGE SCALE GENOMIC DNA]</scope>
    <source>
        <strain evidence="12 13">PLY_AMNH</strain>
    </source>
</reference>
<comment type="function">
    <text evidence="10">Required for the maintenance of the structure of the mitochondrial inner membrane. Involved in mitochondrial morphology. Causes growth arrest when highly overexpressed.</text>
</comment>
<evidence type="ECO:0000256" key="11">
    <source>
        <dbReference type="SAM" id="Phobius"/>
    </source>
</evidence>
<comment type="subcellular location">
    <subcellularLocation>
        <location evidence="1">Mitochondrion inner membrane</location>
    </subcellularLocation>
</comment>
<comment type="similarity">
    <text evidence="2">Belongs to the SHE9 family.</text>
</comment>
<dbReference type="PANTHER" id="PTHR31961:SF3">
    <property type="entry name" value="SENSITIVE TO HIGH EXPRESSION PROTEIN 9, MITOCHONDRIAL"/>
    <property type="match status" value="1"/>
</dbReference>
<accession>A0AAE0KYQ5</accession>
<keyword evidence="3 11" id="KW-0812">Transmembrane</keyword>
<evidence type="ECO:0000313" key="12">
    <source>
        <dbReference type="EMBL" id="KAK3265681.1"/>
    </source>
</evidence>
<dbReference type="EMBL" id="LGRX02013754">
    <property type="protein sequence ID" value="KAK3265681.1"/>
    <property type="molecule type" value="Genomic_DNA"/>
</dbReference>
<keyword evidence="4" id="KW-0999">Mitochondrion inner membrane</keyword>
<keyword evidence="13" id="KW-1185">Reference proteome</keyword>
<feature type="transmembrane region" description="Helical" evidence="11">
    <location>
        <begin position="158"/>
        <end position="178"/>
    </location>
</feature>
<evidence type="ECO:0008006" key="14">
    <source>
        <dbReference type="Google" id="ProtNLM"/>
    </source>
</evidence>
<dbReference type="PANTHER" id="PTHR31961">
    <property type="entry name" value="SENSITIVE TO HIGH EXPRESSION PROTEIN 9, MITOCHONDRIAL"/>
    <property type="match status" value="1"/>
</dbReference>
<keyword evidence="7" id="KW-0175">Coiled coil</keyword>
<evidence type="ECO:0000313" key="13">
    <source>
        <dbReference type="Proteomes" id="UP001190700"/>
    </source>
</evidence>
<dbReference type="Pfam" id="PF05546">
    <property type="entry name" value="She9_MDM33"/>
    <property type="match status" value="1"/>
</dbReference>
<dbReference type="AlphaFoldDB" id="A0AAE0KYQ5"/>
<evidence type="ECO:0000256" key="1">
    <source>
        <dbReference type="ARBA" id="ARBA00004273"/>
    </source>
</evidence>
<evidence type="ECO:0000256" key="4">
    <source>
        <dbReference type="ARBA" id="ARBA00022792"/>
    </source>
</evidence>
<evidence type="ECO:0000256" key="3">
    <source>
        <dbReference type="ARBA" id="ARBA00022692"/>
    </source>
</evidence>
<dbReference type="GO" id="GO:0005743">
    <property type="term" value="C:mitochondrial inner membrane"/>
    <property type="evidence" value="ECO:0007669"/>
    <property type="project" value="UniProtKB-SubCell"/>
</dbReference>
<name>A0AAE0KYQ5_9CHLO</name>